<sequence length="288" mass="33158">MILEHEIPQGSKLHFGASAKIKREVEHAACEVFYENDFEEILTPCFVYLEHQKNFSNRNIIRLSSQNNHQISLRYDSTIDAIRIITKRLGRSTNQKKWFYIQPVYSYPSNEIHQIGAECLNADEMSETLRLGASIINRLGISPVLQISNVKILKLCAQDMGMEVSKFQKMHIDDILSIGGYLEALLRIQTKEDLENFIKISPNFLKAELEVLLKSGDDCDYPRVIFSPLDFAPIEYYNDLVFRMFEGNHTLLLGGKYRIEDTESCGFGIYTDDVVDCLMRKDLRKNNG</sequence>
<gene>
    <name evidence="3" type="ORF">Q5I04_01800</name>
    <name evidence="4" type="ORF">Q5I06_01800</name>
</gene>
<feature type="domain" description="Class II Histidinyl-tRNA synthetase (HisRS)-like catalytic core" evidence="2">
    <location>
        <begin position="19"/>
        <end position="257"/>
    </location>
</feature>
<keyword evidence="4" id="KW-0808">Transferase</keyword>
<dbReference type="Pfam" id="PF13393">
    <property type="entry name" value="tRNA-synt_His"/>
    <property type="match status" value="1"/>
</dbReference>
<dbReference type="InterPro" id="IPR004516">
    <property type="entry name" value="HisRS/HisZ"/>
</dbReference>
<dbReference type="GO" id="GO:0005737">
    <property type="term" value="C:cytoplasm"/>
    <property type="evidence" value="ECO:0007669"/>
    <property type="project" value="InterPro"/>
</dbReference>
<dbReference type="GO" id="GO:0006427">
    <property type="term" value="P:histidyl-tRNA aminoacylation"/>
    <property type="evidence" value="ECO:0007669"/>
    <property type="project" value="TreeGrafter"/>
</dbReference>
<reference evidence="4 6" key="1">
    <citation type="submission" date="2023-07" db="EMBL/GenBank/DDBJ databases">
        <title>Unpublished Manusciprt.</title>
        <authorList>
            <person name="Aydin F."/>
            <person name="Tarhane S."/>
            <person name="Saticioglu I.B."/>
            <person name="Karakaya E."/>
            <person name="Abay S."/>
            <person name="Guran O."/>
            <person name="Bozkurt E."/>
            <person name="Uzum N."/>
            <person name="Olgun K."/>
            <person name="Jablonski D."/>
        </authorList>
    </citation>
    <scope>NUCLEOTIDE SEQUENCE</scope>
    <source>
        <strain evidence="6">faydin-H75</strain>
        <strain evidence="4">Faydin-H76</strain>
    </source>
</reference>
<keyword evidence="1" id="KW-0028">Amino-acid biosynthesis</keyword>
<dbReference type="Proteomes" id="UP001240777">
    <property type="component" value="Unassembled WGS sequence"/>
</dbReference>
<keyword evidence="1" id="KW-0368">Histidine biosynthesis</keyword>
<dbReference type="InterPro" id="IPR041715">
    <property type="entry name" value="HisRS-like_core"/>
</dbReference>
<reference evidence="3 5" key="3">
    <citation type="journal article" date="2024" name="Syst. Appl. Microbiol.">
        <title>Helicobacter cappadocius sp. nov., from lizards: The first psychrotrophic Helicobacter species.</title>
        <authorList>
            <person name="Aydin F."/>
            <person name="Tarhane S."/>
            <person name="Karakaya E."/>
            <person name="Abay S."/>
            <person name="Kayman T."/>
            <person name="Guran O."/>
            <person name="Bozkurt E."/>
            <person name="Uzum N."/>
            <person name="Avci A."/>
            <person name="Olgun K."/>
            <person name="Jablonski D."/>
            <person name="Guran C."/>
            <person name="Burcin Saticioglu I."/>
        </authorList>
    </citation>
    <scope>NUCLEOTIDE SEQUENCE [LARGE SCALE GENOMIC DNA]</scope>
    <source>
        <strain evidence="3">Faydin-H75</strain>
        <strain evidence="5">faydin-H76</strain>
    </source>
</reference>
<dbReference type="EMBL" id="JAUPEV010000002">
    <property type="protein sequence ID" value="MDO7252653.1"/>
    <property type="molecule type" value="Genomic_DNA"/>
</dbReference>
<dbReference type="PANTHER" id="PTHR43707:SF6">
    <property type="entry name" value="ATP PHOSPHORIBOSYLTRANSFERASE REGULATORY SUBUNIT"/>
    <property type="match status" value="1"/>
</dbReference>
<dbReference type="NCBIfam" id="NF008946">
    <property type="entry name" value="PRK12293.1"/>
    <property type="match status" value="1"/>
</dbReference>
<dbReference type="AlphaFoldDB" id="A0AA90TEE8"/>
<dbReference type="SUPFAM" id="SSF55681">
    <property type="entry name" value="Class II aaRS and biotin synthetases"/>
    <property type="match status" value="1"/>
</dbReference>
<dbReference type="Gene3D" id="3.30.930.10">
    <property type="entry name" value="Bira Bifunctional Protein, Domain 2"/>
    <property type="match status" value="1"/>
</dbReference>
<evidence type="ECO:0000313" key="5">
    <source>
        <dbReference type="Proteomes" id="UP001177258"/>
    </source>
</evidence>
<evidence type="ECO:0000256" key="1">
    <source>
        <dbReference type="ARBA" id="ARBA00023102"/>
    </source>
</evidence>
<name>A0AA90TEE8_9HELI</name>
<dbReference type="PANTHER" id="PTHR43707">
    <property type="entry name" value="HISTIDYL-TRNA SYNTHETASE"/>
    <property type="match status" value="1"/>
</dbReference>
<keyword evidence="4" id="KW-0328">Glycosyltransferase</keyword>
<reference evidence="3" key="2">
    <citation type="submission" date="2023-07" db="EMBL/GenBank/DDBJ databases">
        <authorList>
            <person name="Aydin F."/>
            <person name="Tarhane S."/>
            <person name="Saticioglu I.B."/>
            <person name="Karakaya E."/>
            <person name="Abay S."/>
            <person name="Guran O."/>
            <person name="Bozkurt E."/>
            <person name="Uzum N."/>
            <person name="Olgun K."/>
            <person name="Jablonski D."/>
        </authorList>
    </citation>
    <scope>NUCLEOTIDE SEQUENCE</scope>
    <source>
        <strain evidence="3">Faydin-H75</strain>
    </source>
</reference>
<dbReference type="Proteomes" id="UP001177258">
    <property type="component" value="Unassembled WGS sequence"/>
</dbReference>
<evidence type="ECO:0000313" key="3">
    <source>
        <dbReference type="EMBL" id="MDO7252653.1"/>
    </source>
</evidence>
<dbReference type="GO" id="GO:0000105">
    <property type="term" value="P:L-histidine biosynthetic process"/>
    <property type="evidence" value="ECO:0007669"/>
    <property type="project" value="UniProtKB-KW"/>
</dbReference>
<evidence type="ECO:0000313" key="6">
    <source>
        <dbReference type="Proteomes" id="UP001240777"/>
    </source>
</evidence>
<organism evidence="4 5">
    <name type="scientific">Helicobacter cappadocius</name>
    <dbReference type="NCBI Taxonomy" id="3063998"/>
    <lineage>
        <taxon>Bacteria</taxon>
        <taxon>Pseudomonadati</taxon>
        <taxon>Campylobacterota</taxon>
        <taxon>Epsilonproteobacteria</taxon>
        <taxon>Campylobacterales</taxon>
        <taxon>Helicobacteraceae</taxon>
        <taxon>Helicobacter</taxon>
    </lineage>
</organism>
<dbReference type="EMBL" id="JAUYZK010000002">
    <property type="protein sequence ID" value="MDP2538520.1"/>
    <property type="molecule type" value="Genomic_DNA"/>
</dbReference>
<dbReference type="RefSeq" id="WP_305516495.1">
    <property type="nucleotide sequence ID" value="NZ_JAUPEV010000002.1"/>
</dbReference>
<evidence type="ECO:0000259" key="2">
    <source>
        <dbReference type="Pfam" id="PF13393"/>
    </source>
</evidence>
<dbReference type="GO" id="GO:0004821">
    <property type="term" value="F:histidine-tRNA ligase activity"/>
    <property type="evidence" value="ECO:0007669"/>
    <property type="project" value="TreeGrafter"/>
</dbReference>
<accession>A0AA90TEE8</accession>
<dbReference type="GO" id="GO:0016757">
    <property type="term" value="F:glycosyltransferase activity"/>
    <property type="evidence" value="ECO:0007669"/>
    <property type="project" value="UniProtKB-KW"/>
</dbReference>
<dbReference type="InterPro" id="IPR045864">
    <property type="entry name" value="aa-tRNA-synth_II/BPL/LPL"/>
</dbReference>
<evidence type="ECO:0000313" key="4">
    <source>
        <dbReference type="EMBL" id="MDP2538520.1"/>
    </source>
</evidence>
<keyword evidence="6" id="KW-1185">Reference proteome</keyword>
<protein>
    <submittedName>
        <fullName evidence="4">ATP phosphoribosyltransferase regulatory subunit</fullName>
    </submittedName>
</protein>
<comment type="caution">
    <text evidence="4">The sequence shown here is derived from an EMBL/GenBank/DDBJ whole genome shotgun (WGS) entry which is preliminary data.</text>
</comment>
<proteinExistence type="predicted"/>